<evidence type="ECO:0000256" key="1">
    <source>
        <dbReference type="ARBA" id="ARBA00022741"/>
    </source>
</evidence>
<dbReference type="CDD" id="cd01850">
    <property type="entry name" value="CDC_Septin"/>
    <property type="match status" value="1"/>
</dbReference>
<evidence type="ECO:0000313" key="6">
    <source>
        <dbReference type="EMBL" id="OMH80662.1"/>
    </source>
</evidence>
<comment type="caution">
    <text evidence="6">The sequence shown here is derived from an EMBL/GenBank/DDBJ whole genome shotgun (WGS) entry which is preliminary data.</text>
</comment>
<dbReference type="InterPro" id="IPR027417">
    <property type="entry name" value="P-loop_NTPase"/>
</dbReference>
<dbReference type="AlphaFoldDB" id="A0A1R1PII5"/>
<dbReference type="Gene3D" id="3.40.50.300">
    <property type="entry name" value="P-loop containing nucleotide triphosphate hydrolases"/>
    <property type="match status" value="1"/>
</dbReference>
<dbReference type="OrthoDB" id="416553at2759"/>
<dbReference type="InterPro" id="IPR016491">
    <property type="entry name" value="Septin"/>
</dbReference>
<dbReference type="GO" id="GO:0032156">
    <property type="term" value="C:septin cytoskeleton"/>
    <property type="evidence" value="ECO:0007669"/>
    <property type="project" value="UniProtKB-ARBA"/>
</dbReference>
<proteinExistence type="inferred from homology"/>
<feature type="coiled-coil region" evidence="4">
    <location>
        <begin position="255"/>
        <end position="314"/>
    </location>
</feature>
<feature type="domain" description="Septin-type G" evidence="5">
    <location>
        <begin position="1"/>
        <end position="238"/>
    </location>
</feature>
<accession>A0A1R1PII5</accession>
<reference evidence="7" key="1">
    <citation type="submission" date="2017-01" db="EMBL/GenBank/DDBJ databases">
        <authorList>
            <person name="Wang Y."/>
            <person name="White M."/>
            <person name="Kvist S."/>
            <person name="Moncalvo J.-M."/>
        </authorList>
    </citation>
    <scope>NUCLEOTIDE SEQUENCE [LARGE SCALE GENOMIC DNA]</scope>
    <source>
        <strain evidence="7">COL-18-3</strain>
    </source>
</reference>
<evidence type="ECO:0000256" key="3">
    <source>
        <dbReference type="RuleBase" id="RU004560"/>
    </source>
</evidence>
<sequence length="323" mass="37459">MTLKKVPELIYYPQITCIDLEEKGFKVKLNVVDTPGFGDFVNNRNCWVPVVDFIEGQYEQYLMQEMQPVRSGMVDLRVHVSLYFIRPNGHGLKALDVEAMKAVGRVSNLIPVISKADTLGPSALLEFKKKVMDAISVHNIRIYTPQIESEDEMTAMASKDIVAAYPFAIVGGTQDVIAGDGRVVKGRVYPWGIVEVESDKHSDFKKLRSLLIGGHMLDLINTTQEVHYDVYRTLQLKTRKIGEPKQKTVENKKFREDEERLREEFTKKVKVEEERFRKWEQRLITERDRLNEDLEKDHTLVKKLESEIENFQKNSPSYKYFKK</sequence>
<keyword evidence="1 3" id="KW-0547">Nucleotide-binding</keyword>
<evidence type="ECO:0000256" key="2">
    <source>
        <dbReference type="ARBA" id="ARBA00023134"/>
    </source>
</evidence>
<organism evidence="6 7">
    <name type="scientific">Zancudomyces culisetae</name>
    <name type="common">Gut fungus</name>
    <name type="synonym">Smittium culisetae</name>
    <dbReference type="NCBI Taxonomy" id="1213189"/>
    <lineage>
        <taxon>Eukaryota</taxon>
        <taxon>Fungi</taxon>
        <taxon>Fungi incertae sedis</taxon>
        <taxon>Zoopagomycota</taxon>
        <taxon>Kickxellomycotina</taxon>
        <taxon>Harpellomycetes</taxon>
        <taxon>Harpellales</taxon>
        <taxon>Legeriomycetaceae</taxon>
        <taxon>Zancudomyces</taxon>
    </lineage>
</organism>
<dbReference type="GO" id="GO:0005938">
    <property type="term" value="C:cell cortex"/>
    <property type="evidence" value="ECO:0007669"/>
    <property type="project" value="UniProtKB-ARBA"/>
</dbReference>
<keyword evidence="4" id="KW-0175">Coiled coil</keyword>
<evidence type="ECO:0000259" key="5">
    <source>
        <dbReference type="PROSITE" id="PS51719"/>
    </source>
</evidence>
<dbReference type="PIRSF" id="PIRSF006698">
    <property type="entry name" value="Septin"/>
    <property type="match status" value="1"/>
</dbReference>
<dbReference type="SUPFAM" id="SSF52540">
    <property type="entry name" value="P-loop containing nucleoside triphosphate hydrolases"/>
    <property type="match status" value="1"/>
</dbReference>
<keyword evidence="2 3" id="KW-0342">GTP-binding</keyword>
<dbReference type="Proteomes" id="UP000188320">
    <property type="component" value="Unassembled WGS sequence"/>
</dbReference>
<name>A0A1R1PII5_ZANCU</name>
<dbReference type="PROSITE" id="PS51719">
    <property type="entry name" value="G_SEPTIN"/>
    <property type="match status" value="1"/>
</dbReference>
<dbReference type="PANTHER" id="PTHR18884">
    <property type="entry name" value="SEPTIN"/>
    <property type="match status" value="1"/>
</dbReference>
<dbReference type="Pfam" id="PF00735">
    <property type="entry name" value="Septin"/>
    <property type="match status" value="1"/>
</dbReference>
<dbReference type="EMBL" id="LSSK01001120">
    <property type="protein sequence ID" value="OMH80662.1"/>
    <property type="molecule type" value="Genomic_DNA"/>
</dbReference>
<gene>
    <name evidence="6" type="ORF">AX774_g5897</name>
</gene>
<comment type="similarity">
    <text evidence="3">Belongs to the TRAFAC class TrmE-Era-EngA-EngB-Septin-like GTPase superfamily. Septin GTPase family.</text>
</comment>
<dbReference type="GO" id="GO:0005525">
    <property type="term" value="F:GTP binding"/>
    <property type="evidence" value="ECO:0007669"/>
    <property type="project" value="UniProtKB-KW"/>
</dbReference>
<evidence type="ECO:0000313" key="7">
    <source>
        <dbReference type="Proteomes" id="UP000188320"/>
    </source>
</evidence>
<evidence type="ECO:0000256" key="4">
    <source>
        <dbReference type="SAM" id="Coils"/>
    </source>
</evidence>
<protein>
    <submittedName>
        <fullName evidence="6">Septin-like protein</fullName>
    </submittedName>
</protein>
<dbReference type="InterPro" id="IPR030379">
    <property type="entry name" value="G_SEPTIN_dom"/>
</dbReference>
<keyword evidence="7" id="KW-1185">Reference proteome</keyword>